<comment type="caution">
    <text evidence="29">The sequence shown here is derived from an EMBL/GenBank/DDBJ whole genome shotgun (WGS) entry which is preliminary data.</text>
</comment>
<dbReference type="GO" id="GO:0010043">
    <property type="term" value="P:response to zinc ion"/>
    <property type="evidence" value="ECO:0007669"/>
    <property type="project" value="TreeGrafter"/>
</dbReference>
<evidence type="ECO:0000313" key="29">
    <source>
        <dbReference type="EMBL" id="KAK0153664.1"/>
    </source>
</evidence>
<dbReference type="GO" id="GO:0030672">
    <property type="term" value="C:synaptic vesicle membrane"/>
    <property type="evidence" value="ECO:0007669"/>
    <property type="project" value="UniProtKB-SubCell"/>
</dbReference>
<evidence type="ECO:0000256" key="11">
    <source>
        <dbReference type="ARBA" id="ARBA00022833"/>
    </source>
</evidence>
<dbReference type="Gene3D" id="1.20.1510.10">
    <property type="entry name" value="Cation efflux protein transmembrane domain"/>
    <property type="match status" value="1"/>
</dbReference>
<dbReference type="Proteomes" id="UP001174136">
    <property type="component" value="Unassembled WGS sequence"/>
</dbReference>
<keyword evidence="13 26" id="KW-1133">Transmembrane helix</keyword>
<dbReference type="PANTHER" id="PTHR11562">
    <property type="entry name" value="CATION EFFLUX PROTEIN/ ZINC TRANSPORTER"/>
    <property type="match status" value="1"/>
</dbReference>
<keyword evidence="16 26" id="KW-0472">Membrane</keyword>
<feature type="domain" description="Cation efflux protein cytoplasmic" evidence="28">
    <location>
        <begin position="302"/>
        <end position="376"/>
    </location>
</feature>
<evidence type="ECO:0000256" key="14">
    <source>
        <dbReference type="ARBA" id="ARBA00023018"/>
    </source>
</evidence>
<gene>
    <name evidence="29" type="primary">Slc30a2_1</name>
    <name evidence="29" type="ORF">N1851_004545</name>
</gene>
<accession>A0AA47N8A7</accession>
<evidence type="ECO:0000256" key="23">
    <source>
        <dbReference type="ARBA" id="ARBA00042216"/>
    </source>
</evidence>
<evidence type="ECO:0000256" key="9">
    <source>
        <dbReference type="ARBA" id="ARBA00022723"/>
    </source>
</evidence>
<dbReference type="Pfam" id="PF16916">
    <property type="entry name" value="ZT_dimer"/>
    <property type="match status" value="1"/>
</dbReference>
<dbReference type="InterPro" id="IPR002524">
    <property type="entry name" value="Cation_efflux"/>
</dbReference>
<evidence type="ECO:0000256" key="20">
    <source>
        <dbReference type="ARBA" id="ARBA00037129"/>
    </source>
</evidence>
<feature type="transmembrane region" description="Helical" evidence="26">
    <location>
        <begin position="149"/>
        <end position="172"/>
    </location>
</feature>
<keyword evidence="9" id="KW-0479">Metal-binding</keyword>
<dbReference type="SUPFAM" id="SSF160240">
    <property type="entry name" value="Cation efflux protein cytoplasmic domain-like"/>
    <property type="match status" value="1"/>
</dbReference>
<keyword evidence="8 26" id="KW-0812">Transmembrane</keyword>
<keyword evidence="7" id="KW-0771">Synaptosome</keyword>
<evidence type="ECO:0000256" key="25">
    <source>
        <dbReference type="SAM" id="MobiDB-lite"/>
    </source>
</evidence>
<keyword evidence="17" id="KW-0458">Lysosome</keyword>
<evidence type="ECO:0000256" key="8">
    <source>
        <dbReference type="ARBA" id="ARBA00022692"/>
    </source>
</evidence>
<evidence type="ECO:0000256" key="12">
    <source>
        <dbReference type="ARBA" id="ARBA00022906"/>
    </source>
</evidence>
<dbReference type="GO" id="GO:0005385">
    <property type="term" value="F:zinc ion transmembrane transporter activity"/>
    <property type="evidence" value="ECO:0007669"/>
    <property type="project" value="TreeGrafter"/>
</dbReference>
<feature type="transmembrane region" description="Helical" evidence="26">
    <location>
        <begin position="105"/>
        <end position="128"/>
    </location>
</feature>
<feature type="region of interest" description="Disordered" evidence="25">
    <location>
        <begin position="16"/>
        <end position="69"/>
    </location>
</feature>
<comment type="subcellular location">
    <subcellularLocation>
        <location evidence="3">Cytoplasmic vesicle</location>
        <location evidence="3">Secretory vesicle</location>
        <location evidence="3">Synaptic vesicle membrane</location>
        <topology evidence="3">Multi-pass membrane protein</topology>
    </subcellularLocation>
    <subcellularLocation>
        <location evidence="1">Late endosome membrane</location>
        <topology evidence="1">Multi-pass membrane protein</topology>
    </subcellularLocation>
    <subcellularLocation>
        <location evidence="2">Lysosome membrane</location>
        <topology evidence="2">Multi-pass membrane protein</topology>
    </subcellularLocation>
    <subcellularLocation>
        <location evidence="19">Synapse</location>
        <location evidence="19">Synaptosome</location>
    </subcellularLocation>
</comment>
<feature type="compositionally biased region" description="Gly residues" evidence="25">
    <location>
        <begin position="42"/>
        <end position="56"/>
    </location>
</feature>
<evidence type="ECO:0000313" key="30">
    <source>
        <dbReference type="Proteomes" id="UP001174136"/>
    </source>
</evidence>
<proteinExistence type="inferred from homology"/>
<evidence type="ECO:0000256" key="5">
    <source>
        <dbReference type="ARBA" id="ARBA00022448"/>
    </source>
</evidence>
<comment type="similarity">
    <text evidence="4">Belongs to the cation diffusion facilitator (CDF) transporter (TC 2.A.4) family. SLC30A subfamily.</text>
</comment>
<feature type="region of interest" description="Disordered" evidence="25">
    <location>
        <begin position="210"/>
        <end position="231"/>
    </location>
</feature>
<dbReference type="NCBIfam" id="TIGR01297">
    <property type="entry name" value="CDF"/>
    <property type="match status" value="1"/>
</dbReference>
<reference evidence="29" key="1">
    <citation type="journal article" date="2023" name="Front. Mar. Sci.">
        <title>A new Merluccius polli reference genome to investigate the effects of global change in West African waters.</title>
        <authorList>
            <person name="Mateo J.L."/>
            <person name="Blanco-Fernandez C."/>
            <person name="Garcia-Vazquez E."/>
            <person name="Machado-Schiaffino G."/>
        </authorList>
    </citation>
    <scope>NUCLEOTIDE SEQUENCE</scope>
    <source>
        <strain evidence="29">C29</strain>
        <tissue evidence="29">Fin</tissue>
    </source>
</reference>
<keyword evidence="18" id="KW-0968">Cytoplasmic vesicle</keyword>
<protein>
    <recommendedName>
        <fullName evidence="21">Probable proton-coupled zinc antiporter SLC30A3</fullName>
    </recommendedName>
    <alternativeName>
        <fullName evidence="23">Solute carrier family 30 member 3</fullName>
    </alternativeName>
    <alternativeName>
        <fullName evidence="22">Zinc transporter 3</fullName>
    </alternativeName>
</protein>
<dbReference type="FunFam" id="1.20.1510.10:FF:000002">
    <property type="entry name" value="zinc transporter 3 isoform X1"/>
    <property type="match status" value="1"/>
</dbReference>
<evidence type="ECO:0000256" key="22">
    <source>
        <dbReference type="ARBA" id="ARBA00042040"/>
    </source>
</evidence>
<keyword evidence="12" id="KW-0864">Zinc transport</keyword>
<sequence length="392" mass="41323">MDFKMRRHLEDDCSEALLGGAAEPEPEAGSPRCMGEEEVALGGDGPGGDGPGGGDGQQQFEGHCHGGENHEKRTAKRQLLVACGVSLVFMIGEVIGGYAAQSLAIMADAAHLLTDLCSILISLVSLWISSRPPTRTMTFGWHRAEAMGALVSVLSIWAVTAVLVVLAGRRLLDGDYEIHTRVMLLTSGCAVGANVLMALILHQSGAAHGHSHALTSDPPGRRGKGGAGGRAHGNTSVRAAFVHALGDLLHSLGVLVAATIIHFRPEMKMADPMCTFLFSALVLATTFSIVKDVCRTLMEGTPSSISVAAVNEALLAVSGVRDVHQLHAWSLSGTHALVSVHVAIEDGADAQLLLRDVTASLRSEFHFSGVTVQVERRSEDRTACLQRCDLSP</sequence>
<dbReference type="SUPFAM" id="SSF161111">
    <property type="entry name" value="Cation efflux protein transmembrane domain-like"/>
    <property type="match status" value="1"/>
</dbReference>
<dbReference type="EMBL" id="JAOPHQ010000657">
    <property type="protein sequence ID" value="KAK0153664.1"/>
    <property type="molecule type" value="Genomic_DNA"/>
</dbReference>
<name>A0AA47N8A7_MERPO</name>
<dbReference type="GO" id="GO:0005886">
    <property type="term" value="C:plasma membrane"/>
    <property type="evidence" value="ECO:0007669"/>
    <property type="project" value="TreeGrafter"/>
</dbReference>
<evidence type="ECO:0000256" key="1">
    <source>
        <dbReference type="ARBA" id="ARBA00004107"/>
    </source>
</evidence>
<feature type="domain" description="Cation efflux protein transmembrane" evidence="27">
    <location>
        <begin position="79"/>
        <end position="298"/>
    </location>
</feature>
<evidence type="ECO:0000256" key="7">
    <source>
        <dbReference type="ARBA" id="ARBA00022599"/>
    </source>
</evidence>
<evidence type="ECO:0000256" key="10">
    <source>
        <dbReference type="ARBA" id="ARBA00022753"/>
    </source>
</evidence>
<keyword evidence="11" id="KW-0862">Zinc</keyword>
<comment type="function">
    <text evidence="20">Probable proton-coupled zinc ion antiporter mediating the import of zinc from cytoplasm into synaptic vesicles and participating to cellular zinc ion homeostasis in the brain.</text>
</comment>
<keyword evidence="14" id="KW-0770">Synapse</keyword>
<dbReference type="InterPro" id="IPR027470">
    <property type="entry name" value="Cation_efflux_CTD"/>
</dbReference>
<dbReference type="AlphaFoldDB" id="A0AA47N8A7"/>
<evidence type="ECO:0000256" key="18">
    <source>
        <dbReference type="ARBA" id="ARBA00023329"/>
    </source>
</evidence>
<dbReference type="InterPro" id="IPR058533">
    <property type="entry name" value="Cation_efflux_TM"/>
</dbReference>
<dbReference type="InterPro" id="IPR027469">
    <property type="entry name" value="Cation_efflux_TMD_sf"/>
</dbReference>
<dbReference type="GO" id="GO:0015297">
    <property type="term" value="F:antiporter activity"/>
    <property type="evidence" value="ECO:0007669"/>
    <property type="project" value="UniProtKB-KW"/>
</dbReference>
<evidence type="ECO:0000256" key="4">
    <source>
        <dbReference type="ARBA" id="ARBA00008873"/>
    </source>
</evidence>
<evidence type="ECO:0000256" key="26">
    <source>
        <dbReference type="SAM" id="Phobius"/>
    </source>
</evidence>
<keyword evidence="15" id="KW-0406">Ion transport</keyword>
<dbReference type="InterPro" id="IPR036837">
    <property type="entry name" value="Cation_efflux_CTD_sf"/>
</dbReference>
<evidence type="ECO:0000256" key="6">
    <source>
        <dbReference type="ARBA" id="ARBA00022449"/>
    </source>
</evidence>
<feature type="transmembrane region" description="Helical" evidence="26">
    <location>
        <begin position="79"/>
        <end position="99"/>
    </location>
</feature>
<comment type="catalytic activity">
    <reaction evidence="24">
        <text>Zn(2+)(in) + 2 H(+)(out) = Zn(2+)(out) + 2 H(+)(in)</text>
        <dbReference type="Rhea" id="RHEA:72627"/>
        <dbReference type="ChEBI" id="CHEBI:15378"/>
        <dbReference type="ChEBI" id="CHEBI:29105"/>
    </reaction>
</comment>
<evidence type="ECO:0000256" key="19">
    <source>
        <dbReference type="ARBA" id="ARBA00034102"/>
    </source>
</evidence>
<evidence type="ECO:0000256" key="17">
    <source>
        <dbReference type="ARBA" id="ARBA00023228"/>
    </source>
</evidence>
<keyword evidence="30" id="KW-1185">Reference proteome</keyword>
<dbReference type="InterPro" id="IPR050681">
    <property type="entry name" value="CDF/SLC30A"/>
</dbReference>
<keyword evidence="5" id="KW-0813">Transport</keyword>
<feature type="transmembrane region" description="Helical" evidence="26">
    <location>
        <begin position="269"/>
        <end position="290"/>
    </location>
</feature>
<dbReference type="GO" id="GO:0043005">
    <property type="term" value="C:neuron projection"/>
    <property type="evidence" value="ECO:0007669"/>
    <property type="project" value="UniProtKB-KW"/>
</dbReference>
<evidence type="ECO:0000259" key="27">
    <source>
        <dbReference type="Pfam" id="PF01545"/>
    </source>
</evidence>
<feature type="transmembrane region" description="Helical" evidence="26">
    <location>
        <begin position="240"/>
        <end position="263"/>
    </location>
</feature>
<dbReference type="GO" id="GO:0031902">
    <property type="term" value="C:late endosome membrane"/>
    <property type="evidence" value="ECO:0007669"/>
    <property type="project" value="UniProtKB-SubCell"/>
</dbReference>
<feature type="transmembrane region" description="Helical" evidence="26">
    <location>
        <begin position="178"/>
        <end position="201"/>
    </location>
</feature>
<organism evidence="29 30">
    <name type="scientific">Merluccius polli</name>
    <name type="common">Benguela hake</name>
    <name type="synonym">Merluccius cadenati</name>
    <dbReference type="NCBI Taxonomy" id="89951"/>
    <lineage>
        <taxon>Eukaryota</taxon>
        <taxon>Metazoa</taxon>
        <taxon>Chordata</taxon>
        <taxon>Craniata</taxon>
        <taxon>Vertebrata</taxon>
        <taxon>Euteleostomi</taxon>
        <taxon>Actinopterygii</taxon>
        <taxon>Neopterygii</taxon>
        <taxon>Teleostei</taxon>
        <taxon>Neoteleostei</taxon>
        <taxon>Acanthomorphata</taxon>
        <taxon>Zeiogadaria</taxon>
        <taxon>Gadariae</taxon>
        <taxon>Gadiformes</taxon>
        <taxon>Gadoidei</taxon>
        <taxon>Merlucciidae</taxon>
        <taxon>Merluccius</taxon>
    </lineage>
</organism>
<evidence type="ECO:0000256" key="2">
    <source>
        <dbReference type="ARBA" id="ARBA00004155"/>
    </source>
</evidence>
<dbReference type="Pfam" id="PF01545">
    <property type="entry name" value="Cation_efflux"/>
    <property type="match status" value="1"/>
</dbReference>
<evidence type="ECO:0000256" key="24">
    <source>
        <dbReference type="ARBA" id="ARBA00048349"/>
    </source>
</evidence>
<evidence type="ECO:0000259" key="28">
    <source>
        <dbReference type="Pfam" id="PF16916"/>
    </source>
</evidence>
<evidence type="ECO:0000256" key="3">
    <source>
        <dbReference type="ARBA" id="ARBA00004644"/>
    </source>
</evidence>
<evidence type="ECO:0000256" key="15">
    <source>
        <dbReference type="ARBA" id="ARBA00023065"/>
    </source>
</evidence>
<dbReference type="PANTHER" id="PTHR11562:SF30">
    <property type="entry name" value="PROTON-COUPLED ZINC ANTIPORTER SLC30A3-RELATED"/>
    <property type="match status" value="1"/>
</dbReference>
<evidence type="ECO:0000256" key="13">
    <source>
        <dbReference type="ARBA" id="ARBA00022989"/>
    </source>
</evidence>
<dbReference type="GO" id="GO:0005765">
    <property type="term" value="C:lysosomal membrane"/>
    <property type="evidence" value="ECO:0007669"/>
    <property type="project" value="UniProtKB-SubCell"/>
</dbReference>
<evidence type="ECO:0000256" key="16">
    <source>
        <dbReference type="ARBA" id="ARBA00023136"/>
    </source>
</evidence>
<keyword evidence="6" id="KW-0050">Antiport</keyword>
<dbReference type="GO" id="GO:0046872">
    <property type="term" value="F:metal ion binding"/>
    <property type="evidence" value="ECO:0007669"/>
    <property type="project" value="UniProtKB-KW"/>
</dbReference>
<keyword evidence="10" id="KW-0967">Endosome</keyword>
<evidence type="ECO:0000256" key="21">
    <source>
        <dbReference type="ARBA" id="ARBA00040652"/>
    </source>
</evidence>